<comment type="caution">
    <text evidence="1">The sequence shown here is derived from an EMBL/GenBank/DDBJ whole genome shotgun (WGS) entry which is preliminary data.</text>
</comment>
<dbReference type="Proteomes" id="UP000192276">
    <property type="component" value="Unassembled WGS sequence"/>
</dbReference>
<keyword evidence="2" id="KW-1185">Reference proteome</keyword>
<organism evidence="1 2">
    <name type="scientific">Niastella populi</name>
    <dbReference type="NCBI Taxonomy" id="550983"/>
    <lineage>
        <taxon>Bacteria</taxon>
        <taxon>Pseudomonadati</taxon>
        <taxon>Bacteroidota</taxon>
        <taxon>Chitinophagia</taxon>
        <taxon>Chitinophagales</taxon>
        <taxon>Chitinophagaceae</taxon>
        <taxon>Niastella</taxon>
    </lineage>
</organism>
<dbReference type="Pfam" id="PF08309">
    <property type="entry name" value="LVIVD"/>
    <property type="match status" value="2"/>
</dbReference>
<evidence type="ECO:0008006" key="3">
    <source>
        <dbReference type="Google" id="ProtNLM"/>
    </source>
</evidence>
<protein>
    <recommendedName>
        <fullName evidence="3">LVIVD repeat-containing protein</fullName>
    </recommendedName>
</protein>
<dbReference type="InterPro" id="IPR013211">
    <property type="entry name" value="LVIVD"/>
</dbReference>
<dbReference type="STRING" id="550983.A4R26_30960"/>
<dbReference type="OrthoDB" id="853480at2"/>
<sequence length="177" mass="19892">MKLPLLIAAGIGLSVCLTGCRPNDNLVDDGAEAWVPVYMHPGEKENISIAGVRITEKSGKIYAWGNYIFQNDQNKGIHIIDNSDRTNPQKIAFLNIPFNSEFAVRDNYIYANNVNDLVVIDIRDVLHPVVVKRVENAFPFVNQKYPQQNGRFVCPDPSLGIVVGWELQDHKSANCRR</sequence>
<proteinExistence type="predicted"/>
<name>A0A1V9ET07_9BACT</name>
<dbReference type="RefSeq" id="WP_081170195.1">
    <property type="nucleotide sequence ID" value="NZ_LWBP01000229.1"/>
</dbReference>
<gene>
    <name evidence="1" type="ORF">A4R26_30960</name>
</gene>
<evidence type="ECO:0000313" key="1">
    <source>
        <dbReference type="EMBL" id="OQP49269.1"/>
    </source>
</evidence>
<evidence type="ECO:0000313" key="2">
    <source>
        <dbReference type="Proteomes" id="UP000192276"/>
    </source>
</evidence>
<accession>A0A1V9ET07</accession>
<reference evidence="2" key="1">
    <citation type="submission" date="2016-04" db="EMBL/GenBank/DDBJ databases">
        <authorList>
            <person name="Chen L."/>
            <person name="Zhuang W."/>
            <person name="Wang G."/>
        </authorList>
    </citation>
    <scope>NUCLEOTIDE SEQUENCE [LARGE SCALE GENOMIC DNA]</scope>
    <source>
        <strain evidence="2">208</strain>
    </source>
</reference>
<dbReference type="EMBL" id="LWBP01000229">
    <property type="protein sequence ID" value="OQP49269.1"/>
    <property type="molecule type" value="Genomic_DNA"/>
</dbReference>
<dbReference type="AlphaFoldDB" id="A0A1V9ET07"/>